<gene>
    <name evidence="1" type="ORF">DU000_11980</name>
</gene>
<dbReference type="AlphaFoldDB" id="A0A368L0R9"/>
<keyword evidence="2" id="KW-1185">Reference proteome</keyword>
<evidence type="ECO:0008006" key="3">
    <source>
        <dbReference type="Google" id="ProtNLM"/>
    </source>
</evidence>
<evidence type="ECO:0000313" key="2">
    <source>
        <dbReference type="Proteomes" id="UP000252357"/>
    </source>
</evidence>
<comment type="caution">
    <text evidence="1">The sequence shown here is derived from an EMBL/GenBank/DDBJ whole genome shotgun (WGS) entry which is preliminary data.</text>
</comment>
<organism evidence="1 2">
    <name type="scientific">Parvibium lacunae</name>
    <dbReference type="NCBI Taxonomy" id="1888893"/>
    <lineage>
        <taxon>Bacteria</taxon>
        <taxon>Pseudomonadati</taxon>
        <taxon>Pseudomonadota</taxon>
        <taxon>Betaproteobacteria</taxon>
        <taxon>Burkholderiales</taxon>
        <taxon>Alcaligenaceae</taxon>
        <taxon>Parvibium</taxon>
    </lineage>
</organism>
<dbReference type="EMBL" id="QPGB01000006">
    <property type="protein sequence ID" value="RCS56669.1"/>
    <property type="molecule type" value="Genomic_DNA"/>
</dbReference>
<accession>A0A368L0R9</accession>
<dbReference type="OrthoDB" id="8671749at2"/>
<sequence>MWQNQAMLTFWLPFHLRRFTVTSVWQVLTVGCCWLSPPALAAEIAVQLVTQWQADSNPLRFPNDNTAQQATGSARKQDTILANDLRLGLVVPVLSERTRLLVSSNLGDRRYDYFSQLTHQPKNLDVAFEWAVGPVVSGRLIQVYEQRLFDYLSGGLTQRDQGTLNKQIAEFSLQLTPDLALTSTLESGRFNYDLPVNLLYNREDSGRQLSLRYRPGGSGGRGSYLSLGWREASSRFPNRDALQVSSLDTGYTENEWFVEAEWAYSVKTRSNLRAGLTQRDYDTLRSQNTNLLSLLWQNVYEYSPKTRFDWQLYNRPFSIVSSDTLYLTARGMRLDVDWRATAKTRLGAFVGQERITFHNAPNAPATLGGRYEDATRFGLRAGYELTRGVRLSTDLWRERRQRFPDQADIEQTIIRFGLAYTYENISGAAQRSGMTRYTQDYAR</sequence>
<evidence type="ECO:0000313" key="1">
    <source>
        <dbReference type="EMBL" id="RCS56669.1"/>
    </source>
</evidence>
<reference evidence="1 2" key="1">
    <citation type="journal article" date="2018" name="Int. J. Syst. Evol. Microbiol.">
        <title>Parvibium lacunae gen. nov., sp. nov., a new member of the family Alcaligenaceae isolated from a freshwater pond.</title>
        <authorList>
            <person name="Chen W.M."/>
            <person name="Xie P.B."/>
            <person name="Hsu M.Y."/>
            <person name="Sheu S.Y."/>
        </authorList>
    </citation>
    <scope>NUCLEOTIDE SEQUENCE [LARGE SCALE GENOMIC DNA]</scope>
    <source>
        <strain evidence="1 2">KMB9</strain>
    </source>
</reference>
<protein>
    <recommendedName>
        <fullName evidence="3">TIGR03016 family PEP-CTERM system-associated outer membrane protein</fullName>
    </recommendedName>
</protein>
<proteinExistence type="predicted"/>
<dbReference type="Proteomes" id="UP000252357">
    <property type="component" value="Unassembled WGS sequence"/>
</dbReference>
<name>A0A368L0R9_9BURK</name>